<reference evidence="1 2" key="1">
    <citation type="submission" date="2018-10" db="EMBL/GenBank/DDBJ databases">
        <title>Genomic Encyclopedia of Archaeal and Bacterial Type Strains, Phase II (KMG-II): from individual species to whole genera.</title>
        <authorList>
            <person name="Goeker M."/>
        </authorList>
    </citation>
    <scope>NUCLEOTIDE SEQUENCE [LARGE SCALE GENOMIC DNA]</scope>
    <source>
        <strain evidence="1 2">DSM 14954</strain>
    </source>
</reference>
<gene>
    <name evidence="1" type="ORF">C8N24_0305</name>
</gene>
<sequence length="94" mass="9876">MTATDSPLDEVLLAVALLAQHGEKATPAAVQTMLPLGTNWMHARLALIEAQLLHLIDEDGLTAAGLSRVNECPARRSLLSLLAAPADADLELVA</sequence>
<dbReference type="Proteomes" id="UP000278962">
    <property type="component" value="Unassembled WGS sequence"/>
</dbReference>
<comment type="caution">
    <text evidence="1">The sequence shown here is derived from an EMBL/GenBank/DDBJ whole genome shotgun (WGS) entry which is preliminary data.</text>
</comment>
<dbReference type="EMBL" id="RBIL01000001">
    <property type="protein sequence ID" value="RKQ90500.1"/>
    <property type="molecule type" value="Genomic_DNA"/>
</dbReference>
<keyword evidence="2" id="KW-1185">Reference proteome</keyword>
<name>A0A660L984_9ACTN</name>
<accession>A0A660L984</accession>
<dbReference type="AlphaFoldDB" id="A0A660L984"/>
<evidence type="ECO:0000313" key="1">
    <source>
        <dbReference type="EMBL" id="RKQ90500.1"/>
    </source>
</evidence>
<protein>
    <submittedName>
        <fullName evidence="1">Uncharacterized protein</fullName>
    </submittedName>
</protein>
<evidence type="ECO:0000313" key="2">
    <source>
        <dbReference type="Proteomes" id="UP000278962"/>
    </source>
</evidence>
<organism evidence="1 2">
    <name type="scientific">Solirubrobacter pauli</name>
    <dbReference type="NCBI Taxonomy" id="166793"/>
    <lineage>
        <taxon>Bacteria</taxon>
        <taxon>Bacillati</taxon>
        <taxon>Actinomycetota</taxon>
        <taxon>Thermoleophilia</taxon>
        <taxon>Solirubrobacterales</taxon>
        <taxon>Solirubrobacteraceae</taxon>
        <taxon>Solirubrobacter</taxon>
    </lineage>
</organism>
<proteinExistence type="predicted"/>
<dbReference type="RefSeq" id="WP_121247211.1">
    <property type="nucleotide sequence ID" value="NZ_RBIL01000001.1"/>
</dbReference>